<reference evidence="2" key="1">
    <citation type="submission" date="2022-10" db="EMBL/GenBank/DDBJ databases">
        <title>The WGS of Solirubrobacter ginsenosidimutans DSM 21036.</title>
        <authorList>
            <person name="Jiang Z."/>
        </authorList>
    </citation>
    <scope>NUCLEOTIDE SEQUENCE</scope>
    <source>
        <strain evidence="2">DSM 21036</strain>
    </source>
</reference>
<dbReference type="AlphaFoldDB" id="A0A9X3MXI3"/>
<dbReference type="EMBL" id="JAPDOD010000035">
    <property type="protein sequence ID" value="MDA0164575.1"/>
    <property type="molecule type" value="Genomic_DNA"/>
</dbReference>
<dbReference type="RefSeq" id="WP_270043830.1">
    <property type="nucleotide sequence ID" value="NZ_JAPDOD010000035.1"/>
</dbReference>
<sequence>MAGQARHRALVAVLGALALALAGCGASKDEGISGGGKVIGRTVTVYSLTNDPGGAGRSYVDAEKLALQEAGGRAGSLAVNFTSLDLGGADDKLQAQAARRAISDPQIIAAIVDATTVTVPLFNAAGILQVAPAGEAALMRDPQALPSGKRTGDALAPTADSPTFKARFRAEFGRDPAPSAEAGYTAMQRVLKAIGDAGAAGNDRNRVIDAYFAT</sequence>
<evidence type="ECO:0000256" key="1">
    <source>
        <dbReference type="SAM" id="SignalP"/>
    </source>
</evidence>
<dbReference type="SUPFAM" id="SSF53822">
    <property type="entry name" value="Periplasmic binding protein-like I"/>
    <property type="match status" value="1"/>
</dbReference>
<gene>
    <name evidence="2" type="ORF">OM076_30175</name>
</gene>
<dbReference type="Gene3D" id="3.40.50.2300">
    <property type="match status" value="1"/>
</dbReference>
<keyword evidence="1" id="KW-0732">Signal</keyword>
<comment type="caution">
    <text evidence="2">The sequence shown here is derived from an EMBL/GenBank/DDBJ whole genome shotgun (WGS) entry which is preliminary data.</text>
</comment>
<dbReference type="PROSITE" id="PS51257">
    <property type="entry name" value="PROKAR_LIPOPROTEIN"/>
    <property type="match status" value="1"/>
</dbReference>
<evidence type="ECO:0000313" key="3">
    <source>
        <dbReference type="Proteomes" id="UP001149140"/>
    </source>
</evidence>
<feature type="chain" id="PRO_5040776245" description="Leucine-binding protein domain-containing protein" evidence="1">
    <location>
        <begin position="23"/>
        <end position="214"/>
    </location>
</feature>
<dbReference type="Proteomes" id="UP001149140">
    <property type="component" value="Unassembled WGS sequence"/>
</dbReference>
<name>A0A9X3MXI3_9ACTN</name>
<evidence type="ECO:0000313" key="2">
    <source>
        <dbReference type="EMBL" id="MDA0164575.1"/>
    </source>
</evidence>
<protein>
    <recommendedName>
        <fullName evidence="4">Leucine-binding protein domain-containing protein</fullName>
    </recommendedName>
</protein>
<evidence type="ECO:0008006" key="4">
    <source>
        <dbReference type="Google" id="ProtNLM"/>
    </source>
</evidence>
<accession>A0A9X3MXI3</accession>
<dbReference type="InterPro" id="IPR028082">
    <property type="entry name" value="Peripla_BP_I"/>
</dbReference>
<feature type="signal peptide" evidence="1">
    <location>
        <begin position="1"/>
        <end position="22"/>
    </location>
</feature>
<proteinExistence type="predicted"/>
<organism evidence="2 3">
    <name type="scientific">Solirubrobacter ginsenosidimutans</name>
    <dbReference type="NCBI Taxonomy" id="490573"/>
    <lineage>
        <taxon>Bacteria</taxon>
        <taxon>Bacillati</taxon>
        <taxon>Actinomycetota</taxon>
        <taxon>Thermoleophilia</taxon>
        <taxon>Solirubrobacterales</taxon>
        <taxon>Solirubrobacteraceae</taxon>
        <taxon>Solirubrobacter</taxon>
    </lineage>
</organism>
<keyword evidence="3" id="KW-1185">Reference proteome</keyword>